<keyword evidence="5" id="KW-1185">Reference proteome</keyword>
<evidence type="ECO:0000259" key="3">
    <source>
        <dbReference type="Pfam" id="PF10145"/>
    </source>
</evidence>
<dbReference type="EMBL" id="CP012678">
    <property type="protein sequence ID" value="ALF60312.1"/>
    <property type="molecule type" value="Genomic_DNA"/>
</dbReference>
<feature type="transmembrane region" description="Helical" evidence="2">
    <location>
        <begin position="643"/>
        <end position="663"/>
    </location>
</feature>
<keyword evidence="2" id="KW-1133">Transmembrane helix</keyword>
<feature type="transmembrane region" description="Helical" evidence="2">
    <location>
        <begin position="678"/>
        <end position="702"/>
    </location>
</feature>
<feature type="domain" description="Phage tail tape measure protein" evidence="3">
    <location>
        <begin position="167"/>
        <end position="364"/>
    </location>
</feature>
<dbReference type="NCBIfam" id="TIGR01760">
    <property type="entry name" value="tape_meas_TP901"/>
    <property type="match status" value="1"/>
</dbReference>
<reference evidence="4 5" key="1">
    <citation type="submission" date="2015-09" db="EMBL/GenBank/DDBJ databases">
        <title>Complete genome of Psychrobacter urativorans R10.10B.</title>
        <authorList>
            <person name="See-Too W.S."/>
            <person name="Chan K.G."/>
        </authorList>
    </citation>
    <scope>NUCLEOTIDE SEQUENCE [LARGE SCALE GENOMIC DNA]</scope>
    <source>
        <strain evidence="4 5">R10.10B</strain>
    </source>
</reference>
<feature type="transmembrane region" description="Helical" evidence="2">
    <location>
        <begin position="614"/>
        <end position="636"/>
    </location>
</feature>
<dbReference type="PANTHER" id="PTHR37813:SF1">
    <property type="entry name" value="FELS-2 PROPHAGE PROTEIN"/>
    <property type="match status" value="1"/>
</dbReference>
<accession>A0A0M5MQ34</accession>
<evidence type="ECO:0000313" key="4">
    <source>
        <dbReference type="EMBL" id="ALF60312.1"/>
    </source>
</evidence>
<gene>
    <name evidence="4" type="ORF">AOC03_09905</name>
</gene>
<sequence>MANNLDLSATLKLIDDISAPLRGIIDRSDKLSQSFERATRTVDAFNNSLAHVNSNGMSRLNQPIERTNSLLTKSRQHVKALAGDFMLVVKSISAAHNKADSLAKSFANTRKQMRQQALGGAIKAGGAAFAAYQVLKPSIEFDKQMSANQAVLELEKTSAEMAKLRAQAISEGARSAFSATQAAQAQFELAAGGFTAKQVMDSLAGSLDLAAAGQVDLALAAQIAVGTLNGFGMEAKQIGRMNDVLVATANKSAVGIEDLGEAMKYAAPIAKLYGTSIEKTSAMMGILGNNNIKGSEAGTGIRTILTRLASTPKPVREALHGLEIKTVNKDGTMREIDEVLAEINQKTKNLSDDVKFDIFKSLAGEEHLSKFAVLVDNAGKLDEKTGKVVNNITEFTKALENAKDLAGKVAETRMDNLAGDIDQMLGAWESMSITLGGEGGVLNATLRALVTNITEIINKFTAWAQANPELVKTIASLAIKLIKINLAIWGLKYGAALMFGTFFSMIASFIKFGAIMLVFNAILAKLGISFWGKFRLMGQAVLWFSKLFGRVFLFLARNSIPFVITAIRALAIALVSTPIGWAIMAIALAALLLIKYWQPVKAFFAGLWTGFLEGMAPLLATLSSLGSMLSTMFAPLRPVLDMIIGGIMWLGSALMSLIAPFVATDAQLATATSYGSQFGFVLGTIVSLIGQVVAGLVGALALGLQTIGTAIGTFAAMIVVHGGAAISYIASIPARMMAFLAGLPAQMSAMGGQIMEGLKNGIMGRAQAVLAGIQSVASRIKSAFTGMMGIHSPSRVFAGYGDYMMQGLNNGLLKNDSPVSAMLKTSNSLRDAMDTSEIRFDNRKPISASAMMGGSSNQGQPTIVNNFTINAQPHQSEQQIADLVVATMQRQQLGQRSSNTALYDTAEQWS</sequence>
<keyword evidence="1" id="KW-1188">Viral release from host cell</keyword>
<protein>
    <recommendedName>
        <fullName evidence="3">Phage tail tape measure protein domain-containing protein</fullName>
    </recommendedName>
</protein>
<feature type="transmembrane region" description="Helical" evidence="2">
    <location>
        <begin position="569"/>
        <end position="594"/>
    </location>
</feature>
<keyword evidence="2" id="KW-0812">Transmembrane</keyword>
<dbReference type="OrthoDB" id="8019720at2"/>
<dbReference type="STRING" id="45610.AOC03_09905"/>
<dbReference type="KEGG" id="pur:AOC03_09905"/>
<dbReference type="Pfam" id="PF10145">
    <property type="entry name" value="PhageMin_Tail"/>
    <property type="match status" value="1"/>
</dbReference>
<evidence type="ECO:0000256" key="1">
    <source>
        <dbReference type="ARBA" id="ARBA00022612"/>
    </source>
</evidence>
<evidence type="ECO:0000256" key="2">
    <source>
        <dbReference type="SAM" id="Phobius"/>
    </source>
</evidence>
<keyword evidence="2" id="KW-0472">Membrane</keyword>
<feature type="transmembrane region" description="Helical" evidence="2">
    <location>
        <begin position="709"/>
        <end position="730"/>
    </location>
</feature>
<dbReference type="RefSeq" id="WP_062535581.1">
    <property type="nucleotide sequence ID" value="NZ_CP012678.1"/>
</dbReference>
<dbReference type="InterPro" id="IPR010090">
    <property type="entry name" value="Phage_tape_meas"/>
</dbReference>
<evidence type="ECO:0000313" key="5">
    <source>
        <dbReference type="Proteomes" id="UP000059847"/>
    </source>
</evidence>
<dbReference type="PANTHER" id="PTHR37813">
    <property type="entry name" value="FELS-2 PROPHAGE PROTEIN"/>
    <property type="match status" value="1"/>
</dbReference>
<proteinExistence type="predicted"/>
<dbReference type="AlphaFoldDB" id="A0A0M5MQ34"/>
<name>A0A0M5MQ34_9GAMM</name>
<dbReference type="Proteomes" id="UP000059847">
    <property type="component" value="Chromosome"/>
</dbReference>
<organism evidence="4 5">
    <name type="scientific">Psychrobacter urativorans</name>
    <dbReference type="NCBI Taxonomy" id="45610"/>
    <lineage>
        <taxon>Bacteria</taxon>
        <taxon>Pseudomonadati</taxon>
        <taxon>Pseudomonadota</taxon>
        <taxon>Gammaproteobacteria</taxon>
        <taxon>Moraxellales</taxon>
        <taxon>Moraxellaceae</taxon>
        <taxon>Psychrobacter</taxon>
    </lineage>
</organism>